<protein>
    <submittedName>
        <fullName evidence="2">Uncharacterized protein</fullName>
    </submittedName>
</protein>
<feature type="non-terminal residue" evidence="2">
    <location>
        <position position="1"/>
    </location>
</feature>
<proteinExistence type="predicted"/>
<dbReference type="AlphaFoldDB" id="A0A6J4HHX7"/>
<evidence type="ECO:0000313" key="2">
    <source>
        <dbReference type="EMBL" id="CAA9223767.1"/>
    </source>
</evidence>
<evidence type="ECO:0000256" key="1">
    <source>
        <dbReference type="SAM" id="MobiDB-lite"/>
    </source>
</evidence>
<dbReference type="EMBL" id="CADCTL010000059">
    <property type="protein sequence ID" value="CAA9223767.1"/>
    <property type="molecule type" value="Genomic_DNA"/>
</dbReference>
<reference evidence="2" key="1">
    <citation type="submission" date="2020-02" db="EMBL/GenBank/DDBJ databases">
        <authorList>
            <person name="Meier V. D."/>
        </authorList>
    </citation>
    <scope>NUCLEOTIDE SEQUENCE</scope>
    <source>
        <strain evidence="2">AVDCRST_MAG04</strain>
    </source>
</reference>
<sequence>SSPPSRPPRRPPRSTAATPEV</sequence>
<organism evidence="2">
    <name type="scientific">uncultured Acetobacteraceae bacterium</name>
    <dbReference type="NCBI Taxonomy" id="169975"/>
    <lineage>
        <taxon>Bacteria</taxon>
        <taxon>Pseudomonadati</taxon>
        <taxon>Pseudomonadota</taxon>
        <taxon>Alphaproteobacteria</taxon>
        <taxon>Acetobacterales</taxon>
        <taxon>Acetobacteraceae</taxon>
        <taxon>environmental samples</taxon>
    </lineage>
</organism>
<name>A0A6J4HHX7_9PROT</name>
<gene>
    <name evidence="2" type="ORF">AVDCRST_MAG04-753</name>
</gene>
<feature type="region of interest" description="Disordered" evidence="1">
    <location>
        <begin position="1"/>
        <end position="21"/>
    </location>
</feature>
<accession>A0A6J4HHX7</accession>
<feature type="non-terminal residue" evidence="2">
    <location>
        <position position="21"/>
    </location>
</feature>